<dbReference type="PROSITE" id="PS51257">
    <property type="entry name" value="PROKAR_LIPOPROTEIN"/>
    <property type="match status" value="1"/>
</dbReference>
<organism evidence="1 2">
    <name type="scientific">Mycobacterium mantenii</name>
    <dbReference type="NCBI Taxonomy" id="560555"/>
    <lineage>
        <taxon>Bacteria</taxon>
        <taxon>Bacillati</taxon>
        <taxon>Actinomycetota</taxon>
        <taxon>Actinomycetes</taxon>
        <taxon>Mycobacteriales</taxon>
        <taxon>Mycobacteriaceae</taxon>
        <taxon>Mycobacterium</taxon>
        <taxon>Mycobacterium avium complex (MAC)</taxon>
    </lineage>
</organism>
<gene>
    <name evidence="1" type="ORF">A5683_23225</name>
</gene>
<sequence length="141" mass="15208">MRRNIVVVRQVAVFAMSAVLVGCGASRGEVQLVVEENHRVLDQFTVPQLQQLPEVEVATPQSRGAQVQTGPSVRSILEAAGAIGAVRVRVEGRDPAQTLTVAGLDDQTILAFTKRQTLKLTGATLGRDQWVRDVTDLVVNP</sequence>
<evidence type="ECO:0000313" key="1">
    <source>
        <dbReference type="EMBL" id="OBH75081.1"/>
    </source>
</evidence>
<name>A0A1A2TF74_MYCNT</name>
<dbReference type="EMBL" id="LZJU01000092">
    <property type="protein sequence ID" value="OBH75081.1"/>
    <property type="molecule type" value="Genomic_DNA"/>
</dbReference>
<dbReference type="RefSeq" id="WP_067833534.1">
    <property type="nucleotide sequence ID" value="NZ_LZJP01000105.1"/>
</dbReference>
<comment type="caution">
    <text evidence="1">The sequence shown here is derived from an EMBL/GenBank/DDBJ whole genome shotgun (WGS) entry which is preliminary data.</text>
</comment>
<reference evidence="1 2" key="1">
    <citation type="submission" date="2016-06" db="EMBL/GenBank/DDBJ databases">
        <authorList>
            <person name="Kjaerup R.B."/>
            <person name="Dalgaard T.S."/>
            <person name="Juul-Madsen H.R."/>
        </authorList>
    </citation>
    <scope>NUCLEOTIDE SEQUENCE [LARGE SCALE GENOMIC DNA]</scope>
    <source>
        <strain evidence="1 2">E152</strain>
    </source>
</reference>
<protein>
    <submittedName>
        <fullName evidence="1">Uncharacterized protein</fullName>
    </submittedName>
</protein>
<dbReference type="OrthoDB" id="4725078at2"/>
<dbReference type="AlphaFoldDB" id="A0A1A2TF74"/>
<accession>A0A1A2TGE1</accession>
<proteinExistence type="predicted"/>
<accession>A0A1A2TF74</accession>
<dbReference type="Proteomes" id="UP000092389">
    <property type="component" value="Unassembled WGS sequence"/>
</dbReference>
<evidence type="ECO:0000313" key="2">
    <source>
        <dbReference type="Proteomes" id="UP000092389"/>
    </source>
</evidence>